<sequence length="448" mass="52045">MRRSCDRRCTNCVDGWRRKRKCHEDERKREQERVREVKAKKEISVVPTETPTTSEELEALESEWNTLNATNTELQDLLKTVRQLVSDQEKQTSKLSTIDRDKDEIIYLVQSIITQNKGGLEEERLAFATKYAEAQQKPISKLPLDERERMKMDENGLLEQTIEFGTIEITLYSYLLRRYDQALPIRVQEFMAKYSKENGSAQGLVNAMTQQQPPATHSSKTKTTAETETKPDVVSTKHTITVTECSRCHGPFRASVSTQSTSSDKRFCDCCVRLLPEASFSSTEWQKRRPMRCRECTGELDVANTQALEKLERQEVFLKRIDDLHRAARASWTSTLTTFYPLEEARRLVSNDLQLKQYEADLTVSKFEVHKMLLHCRNLLANDNSIERMGRDKALYATYQNTQRSIRMLLAARLQLYSVLVTRFGYRLQYYLTQEIVQVVHEAMHELS</sequence>
<evidence type="ECO:0000256" key="1">
    <source>
        <dbReference type="SAM" id="Coils"/>
    </source>
</evidence>
<gene>
    <name evidence="3" type="ORF">Poli38472_013296</name>
</gene>
<keyword evidence="4" id="KW-1185">Reference proteome</keyword>
<reference evidence="3" key="1">
    <citation type="submission" date="2019-03" db="EMBL/GenBank/DDBJ databases">
        <title>Long read genome sequence of the mycoparasitic Pythium oligandrum ATCC 38472 isolated from sugarbeet rhizosphere.</title>
        <authorList>
            <person name="Gaulin E."/>
        </authorList>
    </citation>
    <scope>NUCLEOTIDE SEQUENCE</scope>
    <source>
        <strain evidence="3">ATCC 38472_TT</strain>
    </source>
</reference>
<keyword evidence="1" id="KW-0175">Coiled coil</keyword>
<evidence type="ECO:0000313" key="3">
    <source>
        <dbReference type="EMBL" id="TMW55405.1"/>
    </source>
</evidence>
<dbReference type="AlphaFoldDB" id="A0A8K1C2S3"/>
<accession>A0A8K1C2S3</accession>
<dbReference type="Proteomes" id="UP000794436">
    <property type="component" value="Unassembled WGS sequence"/>
</dbReference>
<proteinExistence type="predicted"/>
<evidence type="ECO:0000256" key="2">
    <source>
        <dbReference type="SAM" id="MobiDB-lite"/>
    </source>
</evidence>
<name>A0A8K1C2S3_PYTOL</name>
<organism evidence="3 4">
    <name type="scientific">Pythium oligandrum</name>
    <name type="common">Mycoparasitic fungus</name>
    <dbReference type="NCBI Taxonomy" id="41045"/>
    <lineage>
        <taxon>Eukaryota</taxon>
        <taxon>Sar</taxon>
        <taxon>Stramenopiles</taxon>
        <taxon>Oomycota</taxon>
        <taxon>Peronosporomycetes</taxon>
        <taxon>Pythiales</taxon>
        <taxon>Pythiaceae</taxon>
        <taxon>Pythium</taxon>
    </lineage>
</organism>
<comment type="caution">
    <text evidence="3">The sequence shown here is derived from an EMBL/GenBank/DDBJ whole genome shotgun (WGS) entry which is preliminary data.</text>
</comment>
<protein>
    <submittedName>
        <fullName evidence="3">Uncharacterized protein</fullName>
    </submittedName>
</protein>
<feature type="compositionally biased region" description="Low complexity" evidence="2">
    <location>
        <begin position="213"/>
        <end position="222"/>
    </location>
</feature>
<dbReference type="EMBL" id="SPLM01000148">
    <property type="protein sequence ID" value="TMW55405.1"/>
    <property type="molecule type" value="Genomic_DNA"/>
</dbReference>
<feature type="coiled-coil region" evidence="1">
    <location>
        <begin position="13"/>
        <end position="91"/>
    </location>
</feature>
<feature type="region of interest" description="Disordered" evidence="2">
    <location>
        <begin position="209"/>
        <end position="233"/>
    </location>
</feature>
<evidence type="ECO:0000313" key="4">
    <source>
        <dbReference type="Proteomes" id="UP000794436"/>
    </source>
</evidence>